<dbReference type="GO" id="GO:0001895">
    <property type="term" value="P:retina homeostasis"/>
    <property type="evidence" value="ECO:0007669"/>
    <property type="project" value="Ensembl"/>
</dbReference>
<name>A0A2K5L6X2_CERAT</name>
<evidence type="ECO:0000313" key="3">
    <source>
        <dbReference type="Proteomes" id="UP000233060"/>
    </source>
</evidence>
<dbReference type="GO" id="GO:0001917">
    <property type="term" value="C:photoreceptor inner segment"/>
    <property type="evidence" value="ECO:0007669"/>
    <property type="project" value="Ensembl"/>
</dbReference>
<dbReference type="GO" id="GO:0005739">
    <property type="term" value="C:mitochondrion"/>
    <property type="evidence" value="ECO:0007669"/>
    <property type="project" value="Ensembl"/>
</dbReference>
<reference evidence="2" key="1">
    <citation type="submission" date="2025-08" db="UniProtKB">
        <authorList>
            <consortium name="Ensembl"/>
        </authorList>
    </citation>
    <scope>IDENTIFICATION</scope>
</reference>
<reference evidence="2" key="2">
    <citation type="submission" date="2025-09" db="UniProtKB">
        <authorList>
            <consortium name="Ensembl"/>
        </authorList>
    </citation>
    <scope>IDENTIFICATION</scope>
</reference>
<protein>
    <submittedName>
        <fullName evidence="2">Age-related maculopathy susceptibility 2</fullName>
    </submittedName>
</protein>
<dbReference type="STRING" id="9531.ENSCATP00000008694"/>
<dbReference type="Ensembl" id="ENSCATT00000030390.1">
    <property type="protein sequence ID" value="ENSCATP00000008694.1"/>
    <property type="gene ID" value="ENSCATG00000026311.1"/>
</dbReference>
<gene>
    <name evidence="2" type="primary">ARMS2</name>
</gene>
<organism evidence="2 3">
    <name type="scientific">Cercocebus atys</name>
    <name type="common">Sooty mangabey</name>
    <name type="synonym">Cercocebus torquatus atys</name>
    <dbReference type="NCBI Taxonomy" id="9531"/>
    <lineage>
        <taxon>Eukaryota</taxon>
        <taxon>Metazoa</taxon>
        <taxon>Chordata</taxon>
        <taxon>Craniata</taxon>
        <taxon>Vertebrata</taxon>
        <taxon>Euteleostomi</taxon>
        <taxon>Mammalia</taxon>
        <taxon>Eutheria</taxon>
        <taxon>Euarchontoglires</taxon>
        <taxon>Primates</taxon>
        <taxon>Haplorrhini</taxon>
        <taxon>Catarrhini</taxon>
        <taxon>Cercopithecidae</taxon>
        <taxon>Cercopithecinae</taxon>
        <taxon>Cercocebus</taxon>
    </lineage>
</organism>
<dbReference type="GeneTree" id="ENSGT00650000095054"/>
<dbReference type="Proteomes" id="UP000233060">
    <property type="component" value="Unassembled WGS sequence"/>
</dbReference>
<keyword evidence="3" id="KW-1185">Reference proteome</keyword>
<evidence type="ECO:0000256" key="1">
    <source>
        <dbReference type="SAM" id="MobiDB-lite"/>
    </source>
</evidence>
<accession>A0A2K5L6X2</accession>
<evidence type="ECO:0000313" key="2">
    <source>
        <dbReference type="Ensembl" id="ENSCATP00000008694.1"/>
    </source>
</evidence>
<dbReference type="OMA" id="HSMIPAA"/>
<dbReference type="AlphaFoldDB" id="A0A2K5L6X2"/>
<sequence length="120" mass="12808">VLHLHPGPTVTEAEGKGGPEMASLSSSVVPVSFISTHESLLDTGVGGEGASDRQRSKLSLSHSKIPAAKIHPELYLPAFFSLAGTSSHHLTLVRNSCVHILKCILLNLFFFQSIIHTAAR</sequence>
<proteinExistence type="predicted"/>
<feature type="region of interest" description="Disordered" evidence="1">
    <location>
        <begin position="1"/>
        <end position="23"/>
    </location>
</feature>